<dbReference type="SMART" id="SM00155">
    <property type="entry name" value="PLDc"/>
    <property type="match status" value="2"/>
</dbReference>
<evidence type="ECO:0000313" key="2">
    <source>
        <dbReference type="EMBL" id="SDI68549.1"/>
    </source>
</evidence>
<dbReference type="InterPro" id="IPR001736">
    <property type="entry name" value="PLipase_D/transphosphatidylase"/>
</dbReference>
<organism evidence="2 3">
    <name type="scientific">Alteribacillus bidgolensis</name>
    <dbReference type="NCBI Taxonomy" id="930129"/>
    <lineage>
        <taxon>Bacteria</taxon>
        <taxon>Bacillati</taxon>
        <taxon>Bacillota</taxon>
        <taxon>Bacilli</taxon>
        <taxon>Bacillales</taxon>
        <taxon>Bacillaceae</taxon>
        <taxon>Alteribacillus</taxon>
    </lineage>
</organism>
<dbReference type="Pfam" id="PF13091">
    <property type="entry name" value="PLDc_2"/>
    <property type="match status" value="1"/>
</dbReference>
<dbReference type="GO" id="GO:0030572">
    <property type="term" value="F:phosphatidyltransferase activity"/>
    <property type="evidence" value="ECO:0007669"/>
    <property type="project" value="UniProtKB-ARBA"/>
</dbReference>
<dbReference type="PANTHER" id="PTHR21248:SF22">
    <property type="entry name" value="PHOSPHOLIPASE D"/>
    <property type="match status" value="1"/>
</dbReference>
<dbReference type="Proteomes" id="UP000199017">
    <property type="component" value="Unassembled WGS sequence"/>
</dbReference>
<gene>
    <name evidence="2" type="ORF">SAMN05216352_11087</name>
</gene>
<reference evidence="2 3" key="1">
    <citation type="submission" date="2016-10" db="EMBL/GenBank/DDBJ databases">
        <authorList>
            <person name="de Groot N.N."/>
        </authorList>
    </citation>
    <scope>NUCLEOTIDE SEQUENCE [LARGE SCALE GENOMIC DNA]</scope>
    <source>
        <strain evidence="3">P4B,CCM 7963,CECT 7998,DSM 25260,IBRC-M 10614,KCTC 13821</strain>
    </source>
</reference>
<sequence>MYLKMLKMIEEAESFIVLDQFLFNDYHCHEIECPKAAKSVTEALVEKKKAYPDMKIMFITDPVNTAYGTHESPHLSRLKNNGIEVVMTNLRKIRDATPLVAGFWRSYFQWFGTKGYGWLPHAMSKKQLSLTLRTYLKMLNLKANHRKVMYTDREALISSFNPHDASAYFNNIGFAVKGDIIDDGLESEQAVAAFSGGSILPQRTKKMKSRASPEHKEDAAIQLLTEGQTREEAVKLINKTKAGSKIHLAILYLSDTKIIKALLKAHQRGANIKIIFDQNMEALGQRKNGIPNKPVAYELMKNKKENLEIRWYETKGEQFHTKLMLIEEDDKVFALGGSANFTRRNLKNYNLDASVLVEGTKDTPALRDVQLFFAGFGLIRVHTIHFFLKLEKMHRYGLNVCITCKKSRIHLLIK</sequence>
<protein>
    <submittedName>
        <fullName evidence="2">Phosphatidylserine/phosphatidylglycerophosphate/cardiolipin synthase</fullName>
    </submittedName>
</protein>
<dbReference type="RefSeq" id="WP_091586785.1">
    <property type="nucleotide sequence ID" value="NZ_FNDU01000010.1"/>
</dbReference>
<proteinExistence type="predicted"/>
<dbReference type="InterPro" id="IPR025202">
    <property type="entry name" value="PLD-like_dom"/>
</dbReference>
<dbReference type="AlphaFoldDB" id="A0A1G8MKN6"/>
<dbReference type="Gene3D" id="3.30.870.10">
    <property type="entry name" value="Endonuclease Chain A"/>
    <property type="match status" value="2"/>
</dbReference>
<dbReference type="EMBL" id="FNDU01000010">
    <property type="protein sequence ID" value="SDI68549.1"/>
    <property type="molecule type" value="Genomic_DNA"/>
</dbReference>
<keyword evidence="3" id="KW-1185">Reference proteome</keyword>
<dbReference type="GO" id="GO:0032049">
    <property type="term" value="P:cardiolipin biosynthetic process"/>
    <property type="evidence" value="ECO:0007669"/>
    <property type="project" value="UniProtKB-ARBA"/>
</dbReference>
<dbReference type="SUPFAM" id="SSF56024">
    <property type="entry name" value="Phospholipase D/nuclease"/>
    <property type="match status" value="2"/>
</dbReference>
<dbReference type="OrthoDB" id="92272at2"/>
<accession>A0A1G8MKN6</accession>
<evidence type="ECO:0000313" key="3">
    <source>
        <dbReference type="Proteomes" id="UP000199017"/>
    </source>
</evidence>
<dbReference type="STRING" id="930129.SAMN05216352_11087"/>
<name>A0A1G8MKN6_9BACI</name>
<feature type="domain" description="PLD phosphodiesterase" evidence="1">
    <location>
        <begin position="315"/>
        <end position="345"/>
    </location>
</feature>
<dbReference type="PROSITE" id="PS50035">
    <property type="entry name" value="PLD"/>
    <property type="match status" value="1"/>
</dbReference>
<dbReference type="PANTHER" id="PTHR21248">
    <property type="entry name" value="CARDIOLIPIN SYNTHASE"/>
    <property type="match status" value="1"/>
</dbReference>
<evidence type="ECO:0000259" key="1">
    <source>
        <dbReference type="PROSITE" id="PS50035"/>
    </source>
</evidence>